<gene>
    <name evidence="4" type="ORF">JF539_17950</name>
</gene>
<reference evidence="4" key="1">
    <citation type="submission" date="2020-12" db="EMBL/GenBank/DDBJ databases">
        <title>Oil enriched cultivation method for isolating marine PHA-producing bacteria.</title>
        <authorList>
            <person name="Zheng W."/>
            <person name="Yu S."/>
            <person name="Huang Y."/>
        </authorList>
    </citation>
    <scope>NUCLEOTIDE SEQUENCE</scope>
    <source>
        <strain evidence="4">SY-2-12</strain>
    </source>
</reference>
<feature type="domain" description="Glycosyl transferase family 4" evidence="3">
    <location>
        <begin position="25"/>
        <end position="190"/>
    </location>
</feature>
<evidence type="ECO:0000259" key="3">
    <source>
        <dbReference type="Pfam" id="PF12000"/>
    </source>
</evidence>
<accession>A0A939EFE6</accession>
<evidence type="ECO:0000313" key="5">
    <source>
        <dbReference type="Proteomes" id="UP000664096"/>
    </source>
</evidence>
<protein>
    <submittedName>
        <fullName evidence="4">Glycosyltransferase</fullName>
    </submittedName>
</protein>
<evidence type="ECO:0000259" key="2">
    <source>
        <dbReference type="Pfam" id="PF00534"/>
    </source>
</evidence>
<dbReference type="AlphaFoldDB" id="A0A939EFE6"/>
<dbReference type="EMBL" id="JAEKJZ010000004">
    <property type="protein sequence ID" value="MBN9672241.1"/>
    <property type="molecule type" value="Genomic_DNA"/>
</dbReference>
<dbReference type="PANTHER" id="PTHR46401">
    <property type="entry name" value="GLYCOSYLTRANSFERASE WBBK-RELATED"/>
    <property type="match status" value="1"/>
</dbReference>
<keyword evidence="1" id="KW-0808">Transferase</keyword>
<feature type="domain" description="Glycosyl transferase family 1" evidence="2">
    <location>
        <begin position="212"/>
        <end position="378"/>
    </location>
</feature>
<dbReference type="Gene3D" id="3.40.50.2000">
    <property type="entry name" value="Glycogen Phosphorylase B"/>
    <property type="match status" value="2"/>
</dbReference>
<comment type="caution">
    <text evidence="4">The sequence shown here is derived from an EMBL/GenBank/DDBJ whole genome shotgun (WGS) entry which is preliminary data.</text>
</comment>
<dbReference type="Pfam" id="PF12000">
    <property type="entry name" value="Glyco_trans_4_3"/>
    <property type="match status" value="1"/>
</dbReference>
<dbReference type="PANTHER" id="PTHR46401:SF2">
    <property type="entry name" value="GLYCOSYLTRANSFERASE WBBK-RELATED"/>
    <property type="match status" value="1"/>
</dbReference>
<dbReference type="InterPro" id="IPR001296">
    <property type="entry name" value="Glyco_trans_1"/>
</dbReference>
<evidence type="ECO:0000256" key="1">
    <source>
        <dbReference type="ARBA" id="ARBA00022679"/>
    </source>
</evidence>
<dbReference type="RefSeq" id="WP_207142100.1">
    <property type="nucleotide sequence ID" value="NZ_JAEKJZ010000004.1"/>
</dbReference>
<dbReference type="Pfam" id="PF00534">
    <property type="entry name" value="Glycos_transf_1"/>
    <property type="match status" value="1"/>
</dbReference>
<dbReference type="GO" id="GO:0009103">
    <property type="term" value="P:lipopolysaccharide biosynthetic process"/>
    <property type="evidence" value="ECO:0007669"/>
    <property type="project" value="TreeGrafter"/>
</dbReference>
<dbReference type="SUPFAM" id="SSF53756">
    <property type="entry name" value="UDP-Glycosyltransferase/glycogen phosphorylase"/>
    <property type="match status" value="1"/>
</dbReference>
<evidence type="ECO:0000313" key="4">
    <source>
        <dbReference type="EMBL" id="MBN9672241.1"/>
    </source>
</evidence>
<dbReference type="Proteomes" id="UP000664096">
    <property type="component" value="Unassembled WGS sequence"/>
</dbReference>
<dbReference type="InterPro" id="IPR022623">
    <property type="entry name" value="Glyco_trans_4"/>
</dbReference>
<proteinExistence type="predicted"/>
<organism evidence="4 5">
    <name type="scientific">Roseibium aggregatum</name>
    <dbReference type="NCBI Taxonomy" id="187304"/>
    <lineage>
        <taxon>Bacteria</taxon>
        <taxon>Pseudomonadati</taxon>
        <taxon>Pseudomonadota</taxon>
        <taxon>Alphaproteobacteria</taxon>
        <taxon>Hyphomicrobiales</taxon>
        <taxon>Stappiaceae</taxon>
        <taxon>Roseibium</taxon>
    </lineage>
</organism>
<sequence>MHIVFVHRHGPGQFVHIARRLIAEGWTVTLICETIDRPVPGLRVLRYADTGGNSQAAGVQKGAKSIPYIEAGRRVAAILNRMNFSGRKPDLVMGHTAWGGMSFIKDVLPDTPAIGYCEYYFQPKSGDVGFEPGETETLQQRQTIRLRNAVQLTALDQVDCGISPTAWQKSRYPEAYRSKILVHHEGIDCHRARPDPLATFRLADGTLLTAGDPVVTFAARDLEPYRGFPQFMRAAAMVAEHNPSVRFVVAGGDGVSYGQSAGEGTSWRKVLLEETGLAPDRIHFLGQIPHKDLIRLFQVTAAHVYLTYPFVLSWSLLEAMACGAPIVGSRTAPVQEVIAHGKNGLLADFQDVEQIAARIEDMLERPEAQQTMRATARQTVQTRFELTDCVLRLQTFLQKIIARGSRSDGKASQVQFP</sequence>
<name>A0A939EFE6_9HYPH</name>
<dbReference type="GO" id="GO:0016757">
    <property type="term" value="F:glycosyltransferase activity"/>
    <property type="evidence" value="ECO:0007669"/>
    <property type="project" value="InterPro"/>
</dbReference>